<protein>
    <recommendedName>
        <fullName evidence="12">Magnesium transport protein CorA</fullName>
    </recommendedName>
</protein>
<evidence type="ECO:0000256" key="4">
    <source>
        <dbReference type="ARBA" id="ARBA00022475"/>
    </source>
</evidence>
<gene>
    <name evidence="12" type="primary">corA</name>
    <name evidence="13" type="ORF">FHX33_002591</name>
</gene>
<evidence type="ECO:0000256" key="3">
    <source>
        <dbReference type="ARBA" id="ARBA00022448"/>
    </source>
</evidence>
<evidence type="ECO:0000256" key="9">
    <source>
        <dbReference type="ARBA" id="ARBA00023136"/>
    </source>
</evidence>
<dbReference type="InterPro" id="IPR002523">
    <property type="entry name" value="MgTranspt_CorA/ZnTranspt_ZntB"/>
</dbReference>
<comment type="caution">
    <text evidence="13">The sequence shown here is derived from an EMBL/GenBank/DDBJ whole genome shotgun (WGS) entry which is preliminary data.</text>
</comment>
<proteinExistence type="inferred from homology"/>
<organism evidence="13 14">
    <name type="scientific">Leifsonia aquatica</name>
    <name type="common">Corynebacterium aquaticum</name>
    <dbReference type="NCBI Taxonomy" id="144185"/>
    <lineage>
        <taxon>Bacteria</taxon>
        <taxon>Bacillati</taxon>
        <taxon>Actinomycetota</taxon>
        <taxon>Actinomycetes</taxon>
        <taxon>Micrococcales</taxon>
        <taxon>Microbacteriaceae</taxon>
        <taxon>Leifsonia</taxon>
    </lineage>
</organism>
<keyword evidence="14" id="KW-1185">Reference proteome</keyword>
<dbReference type="Gene3D" id="1.20.58.340">
    <property type="entry name" value="Magnesium transport protein CorA, transmembrane region"/>
    <property type="match status" value="2"/>
</dbReference>
<dbReference type="GO" id="GO:0015095">
    <property type="term" value="F:magnesium ion transmembrane transporter activity"/>
    <property type="evidence" value="ECO:0007669"/>
    <property type="project" value="UniProtKB-UniRule"/>
</dbReference>
<sequence>MIVDNAVYVNGERTPTVSLEDTCETVRDRGGFAWIGLYRPTEQELGAVATEFGLPSLAVEDALAGHQRAKIEKYSSTSFVVLRPANYVDETEKVEFGEVHVFLGSDFLITVRHFDSPDLGAVRHRLEAEPELLDHGPMAALYGILDQVVDEYAPVIAGLENDIDEIEDQLFNGDRGVSRRIYELSTEVMMFQRAVNPLRDVLQSLRETLAAGGADDVLLDGIRDVQDHAIRVIERADGFRQILQNALTVHTTLVGQSQNDEVKKVSGWAAILFTPTLVASVYGMNFRIMPELHWALGYPFAILLMLAMGFGLYAVFKRKNWI</sequence>
<feature type="transmembrane region" description="Helical" evidence="12">
    <location>
        <begin position="265"/>
        <end position="284"/>
    </location>
</feature>
<dbReference type="Gene3D" id="3.30.460.20">
    <property type="entry name" value="CorA soluble domain-like"/>
    <property type="match status" value="1"/>
</dbReference>
<dbReference type="SUPFAM" id="SSF143865">
    <property type="entry name" value="CorA soluble domain-like"/>
    <property type="match status" value="1"/>
</dbReference>
<evidence type="ECO:0000256" key="10">
    <source>
        <dbReference type="ARBA" id="ARBA00034269"/>
    </source>
</evidence>
<keyword evidence="3 12" id="KW-0813">Transport</keyword>
<dbReference type="Proteomes" id="UP000538196">
    <property type="component" value="Unassembled WGS sequence"/>
</dbReference>
<dbReference type="PANTHER" id="PTHR46494">
    <property type="entry name" value="CORA FAMILY METAL ION TRANSPORTER (EUROFUNG)"/>
    <property type="match status" value="1"/>
</dbReference>
<accession>A0A7W4UX42</accession>
<dbReference type="AlphaFoldDB" id="A0A7W4UX42"/>
<dbReference type="InterPro" id="IPR045863">
    <property type="entry name" value="CorA_TM1_TM2"/>
</dbReference>
<evidence type="ECO:0000256" key="7">
    <source>
        <dbReference type="ARBA" id="ARBA00022989"/>
    </source>
</evidence>
<dbReference type="GO" id="GO:0050897">
    <property type="term" value="F:cobalt ion binding"/>
    <property type="evidence" value="ECO:0007669"/>
    <property type="project" value="TreeGrafter"/>
</dbReference>
<keyword evidence="4 12" id="KW-1003">Cell membrane</keyword>
<dbReference type="GO" id="GO:0015087">
    <property type="term" value="F:cobalt ion transmembrane transporter activity"/>
    <property type="evidence" value="ECO:0007669"/>
    <property type="project" value="UniProtKB-UniRule"/>
</dbReference>
<dbReference type="CDD" id="cd12830">
    <property type="entry name" value="MtCorA-like"/>
    <property type="match status" value="1"/>
</dbReference>
<dbReference type="InterPro" id="IPR004488">
    <property type="entry name" value="Mg/Co-transport_prot_CorA"/>
</dbReference>
<evidence type="ECO:0000256" key="5">
    <source>
        <dbReference type="ARBA" id="ARBA00022692"/>
    </source>
</evidence>
<evidence type="ECO:0000256" key="6">
    <source>
        <dbReference type="ARBA" id="ARBA00022842"/>
    </source>
</evidence>
<dbReference type="InterPro" id="IPR045861">
    <property type="entry name" value="CorA_cytoplasmic_dom"/>
</dbReference>
<keyword evidence="8 12" id="KW-0406">Ion transport</keyword>
<reference evidence="13 14" key="1">
    <citation type="submission" date="2020-08" db="EMBL/GenBank/DDBJ databases">
        <title>Sequencing the genomes of 1000 actinobacteria strains.</title>
        <authorList>
            <person name="Klenk H.-P."/>
        </authorList>
    </citation>
    <scope>NUCLEOTIDE SEQUENCE [LARGE SCALE GENOMIC DNA]</scope>
    <source>
        <strain evidence="13 14">DSM 20146</strain>
    </source>
</reference>
<comment type="similarity">
    <text evidence="2 12">Belongs to the CorA metal ion transporter (MIT) (TC 1.A.35) family.</text>
</comment>
<dbReference type="SUPFAM" id="SSF144083">
    <property type="entry name" value="Magnesium transport protein CorA, transmembrane region"/>
    <property type="match status" value="1"/>
</dbReference>
<evidence type="ECO:0000256" key="2">
    <source>
        <dbReference type="ARBA" id="ARBA00009765"/>
    </source>
</evidence>
<evidence type="ECO:0000256" key="11">
    <source>
        <dbReference type="ARBA" id="ARBA00045497"/>
    </source>
</evidence>
<dbReference type="FunFam" id="1.20.58.340:FF:000004">
    <property type="entry name" value="Magnesium transport protein CorA"/>
    <property type="match status" value="1"/>
</dbReference>
<name>A0A7W4UX42_LEIAQ</name>
<dbReference type="EMBL" id="JACHVP010000002">
    <property type="protein sequence ID" value="MBB2967828.1"/>
    <property type="molecule type" value="Genomic_DNA"/>
</dbReference>
<evidence type="ECO:0000256" key="1">
    <source>
        <dbReference type="ARBA" id="ARBA00004651"/>
    </source>
</evidence>
<keyword evidence="9 12" id="KW-0472">Membrane</keyword>
<evidence type="ECO:0000256" key="12">
    <source>
        <dbReference type="RuleBase" id="RU362010"/>
    </source>
</evidence>
<dbReference type="PANTHER" id="PTHR46494:SF1">
    <property type="entry name" value="CORA FAMILY METAL ION TRANSPORTER (EUROFUNG)"/>
    <property type="match status" value="1"/>
</dbReference>
<keyword evidence="5 12" id="KW-0812">Transmembrane</keyword>
<keyword evidence="7 12" id="KW-1133">Transmembrane helix</keyword>
<evidence type="ECO:0000313" key="14">
    <source>
        <dbReference type="Proteomes" id="UP000538196"/>
    </source>
</evidence>
<keyword evidence="6 12" id="KW-0460">Magnesium</keyword>
<dbReference type="NCBIfam" id="TIGR00383">
    <property type="entry name" value="corA"/>
    <property type="match status" value="1"/>
</dbReference>
<feature type="transmembrane region" description="Helical" evidence="12">
    <location>
        <begin position="296"/>
        <end position="316"/>
    </location>
</feature>
<comment type="subcellular location">
    <subcellularLocation>
        <location evidence="1">Cell membrane</location>
        <topology evidence="1">Multi-pass membrane protein</topology>
    </subcellularLocation>
    <subcellularLocation>
        <location evidence="12">Membrane</location>
        <topology evidence="12">Multi-pass membrane protein</topology>
    </subcellularLocation>
</comment>
<evidence type="ECO:0000256" key="8">
    <source>
        <dbReference type="ARBA" id="ARBA00023065"/>
    </source>
</evidence>
<comment type="function">
    <text evidence="11">Mediates influx of magnesium ions. Alternates between open and closed states. Activated by low cytoplasmic Mg(2+) levels. Inactive when cytoplasmic Mg(2+) levels are high.</text>
</comment>
<dbReference type="Pfam" id="PF01544">
    <property type="entry name" value="CorA"/>
    <property type="match status" value="1"/>
</dbReference>
<comment type="catalytic activity">
    <reaction evidence="10">
        <text>Mg(2+)(in) = Mg(2+)(out)</text>
        <dbReference type="Rhea" id="RHEA:29827"/>
        <dbReference type="ChEBI" id="CHEBI:18420"/>
    </reaction>
</comment>
<evidence type="ECO:0000313" key="13">
    <source>
        <dbReference type="EMBL" id="MBB2967828.1"/>
    </source>
</evidence>
<dbReference type="RefSeq" id="WP_021764626.1">
    <property type="nucleotide sequence ID" value="NZ_DAMDIH010000003.1"/>
</dbReference>
<dbReference type="GO" id="GO:0005886">
    <property type="term" value="C:plasma membrane"/>
    <property type="evidence" value="ECO:0007669"/>
    <property type="project" value="UniProtKB-SubCell"/>
</dbReference>
<dbReference type="GO" id="GO:0000287">
    <property type="term" value="F:magnesium ion binding"/>
    <property type="evidence" value="ECO:0007669"/>
    <property type="project" value="TreeGrafter"/>
</dbReference>